<proteinExistence type="inferred from homology"/>
<protein>
    <submittedName>
        <fullName evidence="8">DUF350 domain-containing protein</fullName>
    </submittedName>
</protein>
<evidence type="ECO:0000256" key="4">
    <source>
        <dbReference type="ARBA" id="ARBA00022692"/>
    </source>
</evidence>
<dbReference type="GO" id="GO:0005886">
    <property type="term" value="C:plasma membrane"/>
    <property type="evidence" value="ECO:0007669"/>
    <property type="project" value="UniProtKB-SubCell"/>
</dbReference>
<comment type="similarity">
    <text evidence="2">Belongs to the UPF0719 family.</text>
</comment>
<evidence type="ECO:0000313" key="9">
    <source>
        <dbReference type="Proteomes" id="UP000319148"/>
    </source>
</evidence>
<keyword evidence="5 7" id="KW-1133">Transmembrane helix</keyword>
<dbReference type="EMBL" id="VFIY01000018">
    <property type="protein sequence ID" value="TPD57293.1"/>
    <property type="molecule type" value="Genomic_DNA"/>
</dbReference>
<keyword evidence="3" id="KW-1003">Cell membrane</keyword>
<name>A0A501PAC1_9PROT</name>
<evidence type="ECO:0000256" key="6">
    <source>
        <dbReference type="ARBA" id="ARBA00023136"/>
    </source>
</evidence>
<evidence type="ECO:0000256" key="2">
    <source>
        <dbReference type="ARBA" id="ARBA00005779"/>
    </source>
</evidence>
<comment type="subcellular location">
    <subcellularLocation>
        <location evidence="1">Cell membrane</location>
        <topology evidence="1">Multi-pass membrane protein</topology>
    </subcellularLocation>
</comment>
<dbReference type="Proteomes" id="UP000319148">
    <property type="component" value="Unassembled WGS sequence"/>
</dbReference>
<keyword evidence="9" id="KW-1185">Reference proteome</keyword>
<comment type="caution">
    <text evidence="8">The sequence shown here is derived from an EMBL/GenBank/DDBJ whole genome shotgun (WGS) entry which is preliminary data.</text>
</comment>
<evidence type="ECO:0000256" key="5">
    <source>
        <dbReference type="ARBA" id="ARBA00022989"/>
    </source>
</evidence>
<dbReference type="PANTHER" id="PTHR40043:SF1">
    <property type="entry name" value="UPF0719 INNER MEMBRANE PROTEIN YJFL"/>
    <property type="match status" value="1"/>
</dbReference>
<keyword evidence="4 7" id="KW-0812">Transmembrane</keyword>
<dbReference type="PANTHER" id="PTHR40043">
    <property type="entry name" value="UPF0719 INNER MEMBRANE PROTEIN YJFL"/>
    <property type="match status" value="1"/>
</dbReference>
<dbReference type="OrthoDB" id="5395971at2"/>
<feature type="transmembrane region" description="Helical" evidence="7">
    <location>
        <begin position="114"/>
        <end position="136"/>
    </location>
</feature>
<reference evidence="9" key="1">
    <citation type="submission" date="2019-06" db="EMBL/GenBank/DDBJ databases">
        <title>The complete genome of Emcibacter congregatus ZYLT.</title>
        <authorList>
            <person name="Zhao Z."/>
        </authorList>
    </citation>
    <scope>NUCLEOTIDE SEQUENCE [LARGE SCALE GENOMIC DNA]</scope>
    <source>
        <strain evidence="9">MCCC 1A06723</strain>
    </source>
</reference>
<sequence length="137" mass="14570">MQAVLDSLIIGFPYFITHFGLAVLLLVAAVYIYEKVTPYRELELVRQGNVAAAISLSAGILGLAIPLAVCLAGSVSLWDILIWGVVILVIQLLAFFVANLVIDNLGRRIENNEIGPALLLFAGKISVALLNAAAIAV</sequence>
<evidence type="ECO:0000256" key="7">
    <source>
        <dbReference type="SAM" id="Phobius"/>
    </source>
</evidence>
<organism evidence="8 9">
    <name type="scientific">Emcibacter nanhaiensis</name>
    <dbReference type="NCBI Taxonomy" id="1505037"/>
    <lineage>
        <taxon>Bacteria</taxon>
        <taxon>Pseudomonadati</taxon>
        <taxon>Pseudomonadota</taxon>
        <taxon>Alphaproteobacteria</taxon>
        <taxon>Emcibacterales</taxon>
        <taxon>Emcibacteraceae</taxon>
        <taxon>Emcibacter</taxon>
    </lineage>
</organism>
<feature type="transmembrane region" description="Helical" evidence="7">
    <location>
        <begin position="12"/>
        <end position="33"/>
    </location>
</feature>
<dbReference type="RefSeq" id="WP_139941608.1">
    <property type="nucleotide sequence ID" value="NZ_JBHSYP010000005.1"/>
</dbReference>
<dbReference type="Pfam" id="PF03994">
    <property type="entry name" value="DUF350"/>
    <property type="match status" value="1"/>
</dbReference>
<feature type="transmembrane region" description="Helical" evidence="7">
    <location>
        <begin position="53"/>
        <end position="74"/>
    </location>
</feature>
<feature type="transmembrane region" description="Helical" evidence="7">
    <location>
        <begin position="80"/>
        <end position="102"/>
    </location>
</feature>
<gene>
    <name evidence="8" type="ORF">FIV46_14285</name>
</gene>
<dbReference type="AlphaFoldDB" id="A0A501PAC1"/>
<dbReference type="InterPro" id="IPR007140">
    <property type="entry name" value="DUF350"/>
</dbReference>
<evidence type="ECO:0000313" key="8">
    <source>
        <dbReference type="EMBL" id="TPD57293.1"/>
    </source>
</evidence>
<keyword evidence="6 7" id="KW-0472">Membrane</keyword>
<evidence type="ECO:0000256" key="3">
    <source>
        <dbReference type="ARBA" id="ARBA00022475"/>
    </source>
</evidence>
<evidence type="ECO:0000256" key="1">
    <source>
        <dbReference type="ARBA" id="ARBA00004651"/>
    </source>
</evidence>
<accession>A0A501PAC1</accession>